<dbReference type="InterPro" id="IPR000086">
    <property type="entry name" value="NUDIX_hydrolase_dom"/>
</dbReference>
<evidence type="ECO:0000256" key="3">
    <source>
        <dbReference type="SAM" id="MobiDB-lite"/>
    </source>
</evidence>
<dbReference type="PANTHER" id="PTHR43046">
    <property type="entry name" value="GDP-MANNOSE MANNOSYL HYDROLASE"/>
    <property type="match status" value="1"/>
</dbReference>
<keyword evidence="6" id="KW-1185">Reference proteome</keyword>
<dbReference type="InterPro" id="IPR020476">
    <property type="entry name" value="Nudix_hydrolase"/>
</dbReference>
<evidence type="ECO:0000313" key="6">
    <source>
        <dbReference type="Proteomes" id="UP000243250"/>
    </source>
</evidence>
<dbReference type="PRINTS" id="PR00502">
    <property type="entry name" value="NUDIXFAMILY"/>
</dbReference>
<keyword evidence="2" id="KW-0378">Hydrolase</keyword>
<dbReference type="Pfam" id="PF00293">
    <property type="entry name" value="NUDIX"/>
    <property type="match status" value="1"/>
</dbReference>
<dbReference type="OrthoDB" id="25379at2157"/>
<dbReference type="PROSITE" id="PS51462">
    <property type="entry name" value="NUDIX"/>
    <property type="match status" value="1"/>
</dbReference>
<name>A0A1I6G118_9EURY</name>
<dbReference type="Gene3D" id="3.90.79.10">
    <property type="entry name" value="Nucleoside Triphosphate Pyrophosphohydrolase"/>
    <property type="match status" value="1"/>
</dbReference>
<dbReference type="GO" id="GO:0016787">
    <property type="term" value="F:hydrolase activity"/>
    <property type="evidence" value="ECO:0007669"/>
    <property type="project" value="UniProtKB-KW"/>
</dbReference>
<evidence type="ECO:0000259" key="4">
    <source>
        <dbReference type="PROSITE" id="PS51462"/>
    </source>
</evidence>
<dbReference type="CDD" id="cd04699">
    <property type="entry name" value="NUDIX_MutT_Nudt1"/>
    <property type="match status" value="1"/>
</dbReference>
<comment type="cofactor">
    <cofactor evidence="1">
        <name>Mg(2+)</name>
        <dbReference type="ChEBI" id="CHEBI:18420"/>
    </cofactor>
</comment>
<protein>
    <submittedName>
        <fullName evidence="5">NUDIX domain-containing protein</fullName>
    </submittedName>
</protein>
<feature type="compositionally biased region" description="Polar residues" evidence="3">
    <location>
        <begin position="124"/>
        <end position="134"/>
    </location>
</feature>
<dbReference type="AlphaFoldDB" id="A0A1I6G118"/>
<dbReference type="STRING" id="555875.SAMN04488124_0692"/>
<feature type="domain" description="Nudix hydrolase" evidence="4">
    <location>
        <begin position="5"/>
        <end position="130"/>
    </location>
</feature>
<dbReference type="PANTHER" id="PTHR43046:SF14">
    <property type="entry name" value="MUTT_NUDIX FAMILY PROTEIN"/>
    <property type="match status" value="1"/>
</dbReference>
<dbReference type="PROSITE" id="PS00893">
    <property type="entry name" value="NUDIX_BOX"/>
    <property type="match status" value="1"/>
</dbReference>
<evidence type="ECO:0000256" key="1">
    <source>
        <dbReference type="ARBA" id="ARBA00001946"/>
    </source>
</evidence>
<reference evidence="6" key="1">
    <citation type="submission" date="2016-10" db="EMBL/GenBank/DDBJ databases">
        <authorList>
            <person name="Varghese N."/>
            <person name="Submissions S."/>
        </authorList>
    </citation>
    <scope>NUCLEOTIDE SEQUENCE [LARGE SCALE GENOMIC DNA]</scope>
    <source>
        <strain evidence="6">CGMCC 1.8711</strain>
    </source>
</reference>
<accession>A0A1I6G118</accession>
<dbReference type="SUPFAM" id="SSF55811">
    <property type="entry name" value="Nudix"/>
    <property type="match status" value="1"/>
</dbReference>
<proteinExistence type="predicted"/>
<organism evidence="5 6">
    <name type="scientific">Halogeometricum limi</name>
    <dbReference type="NCBI Taxonomy" id="555875"/>
    <lineage>
        <taxon>Archaea</taxon>
        <taxon>Methanobacteriati</taxon>
        <taxon>Methanobacteriota</taxon>
        <taxon>Stenosarchaea group</taxon>
        <taxon>Halobacteria</taxon>
        <taxon>Halobacteriales</taxon>
        <taxon>Haloferacaceae</taxon>
        <taxon>Halogeometricum</taxon>
    </lineage>
</organism>
<dbReference type="InterPro" id="IPR020084">
    <property type="entry name" value="NUDIX_hydrolase_CS"/>
</dbReference>
<dbReference type="Proteomes" id="UP000243250">
    <property type="component" value="Unassembled WGS sequence"/>
</dbReference>
<dbReference type="RefSeq" id="WP_089876749.1">
    <property type="nucleotide sequence ID" value="NZ_FOYS01000001.1"/>
</dbReference>
<gene>
    <name evidence="5" type="ORF">SAMN04488124_0692</name>
</gene>
<feature type="region of interest" description="Disordered" evidence="3">
    <location>
        <begin position="111"/>
        <end position="134"/>
    </location>
</feature>
<dbReference type="EMBL" id="FOYS01000001">
    <property type="protein sequence ID" value="SFR35885.1"/>
    <property type="molecule type" value="Genomic_DNA"/>
</dbReference>
<evidence type="ECO:0000256" key="2">
    <source>
        <dbReference type="ARBA" id="ARBA00022801"/>
    </source>
</evidence>
<dbReference type="InterPro" id="IPR015797">
    <property type="entry name" value="NUDIX_hydrolase-like_dom_sf"/>
</dbReference>
<evidence type="ECO:0000313" key="5">
    <source>
        <dbReference type="EMBL" id="SFR35885.1"/>
    </source>
</evidence>
<sequence>MTERPLRATVSLRGVLFGPGGEVLVVRRTTDEGWELPGGRLGAEEDADEGVAREIAEETGLDVELGQPVHAVAWRNDDDNGRFGVYYYCTVTERAVSLSDEHIEYEWLAPSTAETRLSGPQGEAVSNATEVREE</sequence>